<dbReference type="AlphaFoldDB" id="A0A4R5D1Y4"/>
<dbReference type="GO" id="GO:0006308">
    <property type="term" value="P:DNA catabolic process"/>
    <property type="evidence" value="ECO:0007669"/>
    <property type="project" value="InterPro"/>
</dbReference>
<sequence length="277" mass="31775">MKSLLKNNRKKIVLFSICLSIISIALSGQTKVVSWNIENIGKSKSDQEIAFIANTVRDFDIIAIQEVVAGYGGAQAVARLADELNRKGAKWDYVISEPTSSAAYTMERYAYIWKTSKVKKIGRAWLEKKYNVVIDREPFLCTFKYKNKEFTLVNFHAIPKTKQPETEIKYFKFLPVAYPTLNLIFVGDFNCPQSHTVFNPLKKMGYTSVFLNQKTTLKRECKYSQCLASELDNMFYNSTSVTVKNYGVVPFYQKFNSLKEARAISDHIPIWAEFVLN</sequence>
<dbReference type="OrthoDB" id="5500612at2"/>
<dbReference type="GO" id="GO:0004519">
    <property type="term" value="F:endonuclease activity"/>
    <property type="evidence" value="ECO:0007669"/>
    <property type="project" value="UniProtKB-KW"/>
</dbReference>
<name>A0A4R5D1Y4_9FLAO</name>
<keyword evidence="3" id="KW-0378">Hydrolase</keyword>
<comment type="caution">
    <text evidence="6">The sequence shown here is derived from an EMBL/GenBank/DDBJ whole genome shotgun (WGS) entry which is preliminary data.</text>
</comment>
<organism evidence="6 7">
    <name type="scientific">Flavobacterium sandaracinum</name>
    <dbReference type="NCBI Taxonomy" id="2541733"/>
    <lineage>
        <taxon>Bacteria</taxon>
        <taxon>Pseudomonadati</taxon>
        <taxon>Bacteroidota</taxon>
        <taxon>Flavobacteriia</taxon>
        <taxon>Flavobacteriales</taxon>
        <taxon>Flavobacteriaceae</taxon>
        <taxon>Flavobacterium</taxon>
    </lineage>
</organism>
<dbReference type="InterPro" id="IPR036691">
    <property type="entry name" value="Endo/exonu/phosph_ase_sf"/>
</dbReference>
<evidence type="ECO:0000313" key="7">
    <source>
        <dbReference type="Proteomes" id="UP000294644"/>
    </source>
</evidence>
<evidence type="ECO:0000313" key="6">
    <source>
        <dbReference type="EMBL" id="TDE04285.1"/>
    </source>
</evidence>
<dbReference type="PANTHER" id="PTHR11371">
    <property type="entry name" value="DEOXYRIBONUCLEASE"/>
    <property type="match status" value="1"/>
</dbReference>
<protein>
    <submittedName>
        <fullName evidence="6">Endonuclease</fullName>
    </submittedName>
</protein>
<evidence type="ECO:0000259" key="5">
    <source>
        <dbReference type="Pfam" id="PF03372"/>
    </source>
</evidence>
<evidence type="ECO:0000256" key="2">
    <source>
        <dbReference type="ARBA" id="ARBA00022722"/>
    </source>
</evidence>
<dbReference type="Gene3D" id="3.60.10.10">
    <property type="entry name" value="Endonuclease/exonuclease/phosphatase"/>
    <property type="match status" value="1"/>
</dbReference>
<reference evidence="6 7" key="1">
    <citation type="submission" date="2019-03" db="EMBL/GenBank/DDBJ databases">
        <title>Flavobacterium LB-D12 sp. nov., isolated from arctic soil.</title>
        <authorList>
            <person name="Chaudhary D.K."/>
        </authorList>
    </citation>
    <scope>NUCLEOTIDE SEQUENCE [LARGE SCALE GENOMIC DNA]</scope>
    <source>
        <strain evidence="6 7">LB-D12</strain>
    </source>
</reference>
<gene>
    <name evidence="6" type="ORF">E0F91_09560</name>
</gene>
<evidence type="ECO:0000256" key="4">
    <source>
        <dbReference type="SAM" id="SignalP"/>
    </source>
</evidence>
<keyword evidence="7" id="KW-1185">Reference proteome</keyword>
<keyword evidence="2" id="KW-0540">Nuclease</keyword>
<dbReference type="RefSeq" id="WP_132066285.1">
    <property type="nucleotide sequence ID" value="NZ_SMFN01000009.1"/>
</dbReference>
<feature type="signal peptide" evidence="4">
    <location>
        <begin position="1"/>
        <end position="25"/>
    </location>
</feature>
<dbReference type="GO" id="GO:0004536">
    <property type="term" value="F:DNA nuclease activity"/>
    <property type="evidence" value="ECO:0007669"/>
    <property type="project" value="InterPro"/>
</dbReference>
<comment type="similarity">
    <text evidence="1">Belongs to the DNase I family.</text>
</comment>
<feature type="domain" description="Endonuclease/exonuclease/phosphatase" evidence="5">
    <location>
        <begin position="33"/>
        <end position="267"/>
    </location>
</feature>
<evidence type="ECO:0000256" key="1">
    <source>
        <dbReference type="ARBA" id="ARBA00007359"/>
    </source>
</evidence>
<dbReference type="SUPFAM" id="SSF56219">
    <property type="entry name" value="DNase I-like"/>
    <property type="match status" value="1"/>
</dbReference>
<keyword evidence="6" id="KW-0255">Endonuclease</keyword>
<accession>A0A4R5D1Y4</accession>
<dbReference type="PANTHER" id="PTHR11371:SF31">
    <property type="entry name" value="EXTRACELLULAR NUCLEASE"/>
    <property type="match status" value="1"/>
</dbReference>
<evidence type="ECO:0000256" key="3">
    <source>
        <dbReference type="ARBA" id="ARBA00022801"/>
    </source>
</evidence>
<proteinExistence type="inferred from homology"/>
<dbReference type="InterPro" id="IPR016202">
    <property type="entry name" value="DNase_I"/>
</dbReference>
<dbReference type="CDD" id="cd10283">
    <property type="entry name" value="MnuA_DNase1-like"/>
    <property type="match status" value="1"/>
</dbReference>
<dbReference type="GO" id="GO:0016787">
    <property type="term" value="F:hydrolase activity"/>
    <property type="evidence" value="ECO:0007669"/>
    <property type="project" value="UniProtKB-KW"/>
</dbReference>
<feature type="chain" id="PRO_5020360244" evidence="4">
    <location>
        <begin position="26"/>
        <end position="277"/>
    </location>
</feature>
<dbReference type="Proteomes" id="UP000294644">
    <property type="component" value="Unassembled WGS sequence"/>
</dbReference>
<dbReference type="Pfam" id="PF03372">
    <property type="entry name" value="Exo_endo_phos"/>
    <property type="match status" value="1"/>
</dbReference>
<keyword evidence="4" id="KW-0732">Signal</keyword>
<dbReference type="EMBL" id="SMFN01000009">
    <property type="protein sequence ID" value="TDE04285.1"/>
    <property type="molecule type" value="Genomic_DNA"/>
</dbReference>
<dbReference type="SMART" id="SM00476">
    <property type="entry name" value="DNaseIc"/>
    <property type="match status" value="1"/>
</dbReference>
<dbReference type="InterPro" id="IPR005135">
    <property type="entry name" value="Endo/exonuclease/phosphatase"/>
</dbReference>